<sequence>MPESHGKLVLDAIADYLTVVAPDRVSEEAIRARLAHVVHYIEGMANPSVPCSAINEHWIDQFRKAMAAVPIANTRKDGTLGNARKRSPSTIENSVIQLAAVIKYATGNAPAFRPVQTTKLNRSPTYRASIADLAAMLRWCIEGGVRYDPLRRFIILSIATGARPDAVHDFSTDPGRQQWLRSHNLIDLNPKGRQQTKKHRPIIRCPQQLVESLNATTGHFVSSARGSVASVKSAWRTMMDALALPSHGTKDIRRSVAVLMRQRKVPAHEIEMQLGHQTLDPTTSIYAPYDPDYLVHATKVIEDIMDELSTLAPGYLEFA</sequence>
<name>A0A255Z6G5_9SPHN</name>
<dbReference type="InterPro" id="IPR013762">
    <property type="entry name" value="Integrase-like_cat_sf"/>
</dbReference>
<dbReference type="EMBL" id="NOXT01000035">
    <property type="protein sequence ID" value="OYQ37022.1"/>
    <property type="molecule type" value="Genomic_DNA"/>
</dbReference>
<evidence type="ECO:0000313" key="4">
    <source>
        <dbReference type="Proteomes" id="UP000216991"/>
    </source>
</evidence>
<accession>A0A255Z6G5</accession>
<dbReference type="Gene3D" id="1.10.443.10">
    <property type="entry name" value="Intergrase catalytic core"/>
    <property type="match status" value="1"/>
</dbReference>
<keyword evidence="1" id="KW-0233">DNA recombination</keyword>
<dbReference type="GO" id="GO:0006310">
    <property type="term" value="P:DNA recombination"/>
    <property type="evidence" value="ECO:0007669"/>
    <property type="project" value="UniProtKB-KW"/>
</dbReference>
<dbReference type="GO" id="GO:0003677">
    <property type="term" value="F:DNA binding"/>
    <property type="evidence" value="ECO:0007669"/>
    <property type="project" value="InterPro"/>
</dbReference>
<gene>
    <name evidence="3" type="ORF">CHU93_00690</name>
</gene>
<dbReference type="AlphaFoldDB" id="A0A255Z6G5"/>
<dbReference type="PROSITE" id="PS51898">
    <property type="entry name" value="TYR_RECOMBINASE"/>
    <property type="match status" value="1"/>
</dbReference>
<protein>
    <recommendedName>
        <fullName evidence="2">Tyr recombinase domain-containing protein</fullName>
    </recommendedName>
</protein>
<dbReference type="GO" id="GO:0015074">
    <property type="term" value="P:DNA integration"/>
    <property type="evidence" value="ECO:0007669"/>
    <property type="project" value="InterPro"/>
</dbReference>
<organism evidence="3 4">
    <name type="scientific">Sandarakinorhabdus cyanobacteriorum</name>
    <dbReference type="NCBI Taxonomy" id="1981098"/>
    <lineage>
        <taxon>Bacteria</taxon>
        <taxon>Pseudomonadati</taxon>
        <taxon>Pseudomonadota</taxon>
        <taxon>Alphaproteobacteria</taxon>
        <taxon>Sphingomonadales</taxon>
        <taxon>Sphingosinicellaceae</taxon>
        <taxon>Sandarakinorhabdus</taxon>
    </lineage>
</organism>
<evidence type="ECO:0000259" key="2">
    <source>
        <dbReference type="PROSITE" id="PS51898"/>
    </source>
</evidence>
<proteinExistence type="predicted"/>
<evidence type="ECO:0000256" key="1">
    <source>
        <dbReference type="ARBA" id="ARBA00023172"/>
    </source>
</evidence>
<dbReference type="SUPFAM" id="SSF56349">
    <property type="entry name" value="DNA breaking-rejoining enzymes"/>
    <property type="match status" value="1"/>
</dbReference>
<reference evidence="3 4" key="1">
    <citation type="submission" date="2017-07" db="EMBL/GenBank/DDBJ databases">
        <title>Sandarakinorhabdus cyanobacteriorum sp. nov., a novel bacterium isolated from cyanobacterial aggregates in a eutrophic lake.</title>
        <authorList>
            <person name="Cai H."/>
        </authorList>
    </citation>
    <scope>NUCLEOTIDE SEQUENCE [LARGE SCALE GENOMIC DNA]</scope>
    <source>
        <strain evidence="3 4">TH057</strain>
    </source>
</reference>
<dbReference type="Proteomes" id="UP000216991">
    <property type="component" value="Unassembled WGS sequence"/>
</dbReference>
<comment type="caution">
    <text evidence="3">The sequence shown here is derived from an EMBL/GenBank/DDBJ whole genome shotgun (WGS) entry which is preliminary data.</text>
</comment>
<feature type="domain" description="Tyr recombinase" evidence="2">
    <location>
        <begin position="123"/>
        <end position="299"/>
    </location>
</feature>
<keyword evidence="4" id="KW-1185">Reference proteome</keyword>
<dbReference type="InterPro" id="IPR002104">
    <property type="entry name" value="Integrase_catalytic"/>
</dbReference>
<dbReference type="InterPro" id="IPR011010">
    <property type="entry name" value="DNA_brk_join_enz"/>
</dbReference>
<evidence type="ECO:0000313" key="3">
    <source>
        <dbReference type="EMBL" id="OYQ37022.1"/>
    </source>
</evidence>